<accession>A0ABT6RKD9</accession>
<feature type="region of interest" description="Disordered" evidence="1">
    <location>
        <begin position="124"/>
        <end position="148"/>
    </location>
</feature>
<comment type="caution">
    <text evidence="3">The sequence shown here is derived from an EMBL/GenBank/DDBJ whole genome shotgun (WGS) entry which is preliminary data.</text>
</comment>
<dbReference type="RefSeq" id="WP_282509506.1">
    <property type="nucleotide sequence ID" value="NZ_JASCIR010000001.1"/>
</dbReference>
<keyword evidence="2" id="KW-1133">Transmembrane helix</keyword>
<dbReference type="Proteomes" id="UP001224661">
    <property type="component" value="Unassembled WGS sequence"/>
</dbReference>
<feature type="transmembrane region" description="Helical" evidence="2">
    <location>
        <begin position="29"/>
        <end position="50"/>
    </location>
</feature>
<gene>
    <name evidence="3" type="ORF">QIS99_01475</name>
</gene>
<sequence length="204" mass="21848">MHTQVAPPLTRSAFDDPGTRAHWTRAFRLTLTNLLVRAAVWVALLVTAKVAEDDAIAGPASLLSMITAFLLILPSIKLRWLLMVGRVLKSGPWQACSAVLRNDVKRQNGKAVEVRFDDAYEDSGRAEPVGGGSTVLGKDSGAPGKGGAATVGEGARLLRARTWRSRIRWSDELTEGAWVVVDDPRLPGVLARPGGSGFMTLHGS</sequence>
<feature type="transmembrane region" description="Helical" evidence="2">
    <location>
        <begin position="56"/>
        <end position="76"/>
    </location>
</feature>
<keyword evidence="4" id="KW-1185">Reference proteome</keyword>
<reference evidence="3 4" key="1">
    <citation type="submission" date="2023-05" db="EMBL/GenBank/DDBJ databases">
        <title>Draft genome sequence of Streptomyces sp. B-S-A8 isolated from a cave soil in Thailand.</title>
        <authorList>
            <person name="Chamroensaksri N."/>
            <person name="Muangham S."/>
        </authorList>
    </citation>
    <scope>NUCLEOTIDE SEQUENCE [LARGE SCALE GENOMIC DNA]</scope>
    <source>
        <strain evidence="3 4">B-S-A8</strain>
    </source>
</reference>
<evidence type="ECO:0000313" key="3">
    <source>
        <dbReference type="EMBL" id="MDI3384892.1"/>
    </source>
</evidence>
<name>A0ABT6RKD9_9ACTN</name>
<keyword evidence="2" id="KW-0472">Membrane</keyword>
<keyword evidence="2" id="KW-0812">Transmembrane</keyword>
<dbReference type="EMBL" id="JASCIR010000001">
    <property type="protein sequence ID" value="MDI3384892.1"/>
    <property type="molecule type" value="Genomic_DNA"/>
</dbReference>
<proteinExistence type="predicted"/>
<organism evidence="3 4">
    <name type="scientific">Streptomyces solicavernae</name>
    <dbReference type="NCBI Taxonomy" id="3043614"/>
    <lineage>
        <taxon>Bacteria</taxon>
        <taxon>Bacillati</taxon>
        <taxon>Actinomycetota</taxon>
        <taxon>Actinomycetes</taxon>
        <taxon>Kitasatosporales</taxon>
        <taxon>Streptomycetaceae</taxon>
        <taxon>Streptomyces</taxon>
    </lineage>
</organism>
<evidence type="ECO:0000256" key="1">
    <source>
        <dbReference type="SAM" id="MobiDB-lite"/>
    </source>
</evidence>
<protein>
    <submittedName>
        <fullName evidence="3">Uncharacterized protein</fullName>
    </submittedName>
</protein>
<evidence type="ECO:0000313" key="4">
    <source>
        <dbReference type="Proteomes" id="UP001224661"/>
    </source>
</evidence>
<evidence type="ECO:0000256" key="2">
    <source>
        <dbReference type="SAM" id="Phobius"/>
    </source>
</evidence>